<gene>
    <name evidence="1" type="primary">ga23879</name>
    <name evidence="1" type="ORF">PR202_ga23879</name>
</gene>
<reference evidence="1" key="2">
    <citation type="submission" date="2021-12" db="EMBL/GenBank/DDBJ databases">
        <title>Resequencing data analysis of finger millet.</title>
        <authorList>
            <person name="Hatakeyama M."/>
            <person name="Aluri S."/>
            <person name="Balachadran M.T."/>
            <person name="Sivarajan S.R."/>
            <person name="Poveda L."/>
            <person name="Shimizu-Inatsugi R."/>
            <person name="Schlapbach R."/>
            <person name="Sreeman S.M."/>
            <person name="Shimizu K.K."/>
        </authorList>
    </citation>
    <scope>NUCLEOTIDE SEQUENCE</scope>
</reference>
<accession>A0AAV5D7R4</accession>
<keyword evidence="2" id="KW-1185">Reference proteome</keyword>
<dbReference type="PANTHER" id="PTHR33377">
    <property type="entry name" value="OS10G0134700 PROTEIN-RELATED"/>
    <property type="match status" value="1"/>
</dbReference>
<dbReference type="Proteomes" id="UP001054889">
    <property type="component" value="Unassembled WGS sequence"/>
</dbReference>
<dbReference type="PANTHER" id="PTHR33377:SF54">
    <property type="entry name" value="OS01G0256300 PROTEIN"/>
    <property type="match status" value="1"/>
</dbReference>
<proteinExistence type="predicted"/>
<protein>
    <recommendedName>
        <fullName evidence="3">Rx N-terminal domain-containing protein</fullName>
    </recommendedName>
</protein>
<comment type="caution">
    <text evidence="1">The sequence shown here is derived from an EMBL/GenBank/DDBJ whole genome shotgun (WGS) entry which is preliminary data.</text>
</comment>
<organism evidence="1 2">
    <name type="scientific">Eleusine coracana subsp. coracana</name>
    <dbReference type="NCBI Taxonomy" id="191504"/>
    <lineage>
        <taxon>Eukaryota</taxon>
        <taxon>Viridiplantae</taxon>
        <taxon>Streptophyta</taxon>
        <taxon>Embryophyta</taxon>
        <taxon>Tracheophyta</taxon>
        <taxon>Spermatophyta</taxon>
        <taxon>Magnoliopsida</taxon>
        <taxon>Liliopsida</taxon>
        <taxon>Poales</taxon>
        <taxon>Poaceae</taxon>
        <taxon>PACMAD clade</taxon>
        <taxon>Chloridoideae</taxon>
        <taxon>Cynodonteae</taxon>
        <taxon>Eleusininae</taxon>
        <taxon>Eleusine</taxon>
    </lineage>
</organism>
<dbReference type="EMBL" id="BQKI01000012">
    <property type="protein sequence ID" value="GJN06177.1"/>
    <property type="molecule type" value="Genomic_DNA"/>
</dbReference>
<dbReference type="InterPro" id="IPR027417">
    <property type="entry name" value="P-loop_NTPase"/>
</dbReference>
<evidence type="ECO:0000313" key="1">
    <source>
        <dbReference type="EMBL" id="GJN06177.1"/>
    </source>
</evidence>
<evidence type="ECO:0008006" key="3">
    <source>
        <dbReference type="Google" id="ProtNLM"/>
    </source>
</evidence>
<dbReference type="AlphaFoldDB" id="A0AAV5D7R4"/>
<reference evidence="1" key="1">
    <citation type="journal article" date="2018" name="DNA Res.">
        <title>Multiple hybrid de novo genome assembly of finger millet, an orphan allotetraploid crop.</title>
        <authorList>
            <person name="Hatakeyama M."/>
            <person name="Aluri S."/>
            <person name="Balachadran M.T."/>
            <person name="Sivarajan S.R."/>
            <person name="Patrignani A."/>
            <person name="Gruter S."/>
            <person name="Poveda L."/>
            <person name="Shimizu-Inatsugi R."/>
            <person name="Baeten J."/>
            <person name="Francoijs K.J."/>
            <person name="Nataraja K.N."/>
            <person name="Reddy Y.A.N."/>
            <person name="Phadnis S."/>
            <person name="Ravikumar R.L."/>
            <person name="Schlapbach R."/>
            <person name="Sreeman S.M."/>
            <person name="Shimizu K.K."/>
        </authorList>
    </citation>
    <scope>NUCLEOTIDE SEQUENCE</scope>
</reference>
<name>A0AAV5D7R4_ELECO</name>
<evidence type="ECO:0000313" key="2">
    <source>
        <dbReference type="Proteomes" id="UP001054889"/>
    </source>
</evidence>
<sequence>MDALLSAVAGDLIGRLISFLIGKYQEHGVTDAAVRLQRALVRASVIVEEAEGRQIANRAMVQQLNQLRRDLCRAVYALDTFRGRAVKLDRRSHAKVSRSATHSRPPPRRYCAVALSIMVENMEATLRNMTEFVVLLGGCPRVTRQPYSTYLLMESCMFGRQMEKAEIIGFLLRPSQGLDVLPVVGPLGVGKRTLVEHVCLDERVRERFTKIHRLSSNDLDVHVHEHDWNLFDFTARSLLVIDIDDRDTDHGDESWRMFHSAVVRHGAHAETKIVFITRTEEHLSLGTVRPIRLHAPSREELWYFFRTLSFGAADPNEHPDLARIAMALCEGTSGFIVLFAAANIIAAALRADLSARSWRRMLKVVSEAILLDEDKAGHCNLFRPVKDAPGVPCLFYNTRKVTSVARSDLPKVTMLGLLTGGSLLPTGETRFDVLVWQSRIPLYASYIATCDTDETHPKTIALKKRLLNKRRRDHQEDGNSN</sequence>
<dbReference type="Gene3D" id="3.40.50.300">
    <property type="entry name" value="P-loop containing nucleotide triphosphate hydrolases"/>
    <property type="match status" value="1"/>
</dbReference>
<dbReference type="SUPFAM" id="SSF52540">
    <property type="entry name" value="P-loop containing nucleoside triphosphate hydrolases"/>
    <property type="match status" value="1"/>
</dbReference>